<evidence type="ECO:0000313" key="5">
    <source>
        <dbReference type="EMBL" id="MDJ1185578.1"/>
    </source>
</evidence>
<feature type="signal peptide" evidence="4">
    <location>
        <begin position="1"/>
        <end position="19"/>
    </location>
</feature>
<sequence length="308" mass="33830">MKCHSLLALALSSTLCTLAAIAPSYSLPTDELTEERERVEIAQHAISQHAIAQPPIAKPPIAQSPTSEPVLLQQLPSLEQPITSVAISPLGNFVVSGSENSTLQLWDLRSRRIMRTLPGHTEEVTSLTFSPNGRMLVSASTDNTIKIWNLAMSRLKLTIYTDRDIHSVAMSPHGQTFASGNAEGVVEIWNLNTGKKRREFATPISSEVKVSYSPDGTLLATRYRDRSVVHFWNPLTGELLGTTYDSVPLSDGENSARGECEAWWHQNSTHCGAIAQTPDGQILADIDRQQILLWHLPDTTEFTASAPR</sequence>
<evidence type="ECO:0000256" key="1">
    <source>
        <dbReference type="ARBA" id="ARBA00022574"/>
    </source>
</evidence>
<accession>A0ABT7C2A0</accession>
<keyword evidence="4" id="KW-0732">Signal</keyword>
<comment type="caution">
    <text evidence="5">The sequence shown here is derived from an EMBL/GenBank/DDBJ whole genome shotgun (WGS) entry which is preliminary data.</text>
</comment>
<feature type="repeat" description="WD" evidence="3">
    <location>
        <begin position="75"/>
        <end position="116"/>
    </location>
</feature>
<dbReference type="Pfam" id="PF00400">
    <property type="entry name" value="WD40"/>
    <property type="match status" value="3"/>
</dbReference>
<dbReference type="InterPro" id="IPR001680">
    <property type="entry name" value="WD40_rpt"/>
</dbReference>
<dbReference type="InterPro" id="IPR051179">
    <property type="entry name" value="WD_repeat_multifunction"/>
</dbReference>
<dbReference type="PANTHER" id="PTHR19857:SF21">
    <property type="entry name" value="ANAPHASE-PROMOTING COMPLEX SUBUNIT 4 WD40 DOMAIN-CONTAINING PROTEIN"/>
    <property type="match status" value="1"/>
</dbReference>
<dbReference type="InterPro" id="IPR015943">
    <property type="entry name" value="WD40/YVTN_repeat-like_dom_sf"/>
</dbReference>
<dbReference type="PANTHER" id="PTHR19857">
    <property type="entry name" value="MITOCHONDRIAL DIVISION PROTEIN 1-RELATED"/>
    <property type="match status" value="1"/>
</dbReference>
<evidence type="ECO:0000256" key="2">
    <source>
        <dbReference type="ARBA" id="ARBA00022737"/>
    </source>
</evidence>
<organism evidence="5 6">
    <name type="scientific">Roseofilum casamattae BLCC-M143</name>
    <dbReference type="NCBI Taxonomy" id="3022442"/>
    <lineage>
        <taxon>Bacteria</taxon>
        <taxon>Bacillati</taxon>
        <taxon>Cyanobacteriota</taxon>
        <taxon>Cyanophyceae</taxon>
        <taxon>Desertifilales</taxon>
        <taxon>Desertifilaceae</taxon>
        <taxon>Roseofilum</taxon>
        <taxon>Roseofilum casamattae</taxon>
    </lineage>
</organism>
<reference evidence="5 6" key="1">
    <citation type="submission" date="2023-01" db="EMBL/GenBank/DDBJ databases">
        <title>Novel diversity within Roseofilum (Cyanobacteria; Desertifilaceae) from marine benthic mats with descriptions of four novel species.</title>
        <authorList>
            <person name="Wang Y."/>
            <person name="Berthold D.E."/>
            <person name="Hu J."/>
            <person name="Lefler F.W."/>
            <person name="Laughinghouse H.D. IV."/>
        </authorList>
    </citation>
    <scope>NUCLEOTIDE SEQUENCE [LARGE SCALE GENOMIC DNA]</scope>
    <source>
        <strain evidence="5 6">BLCC-M143</strain>
    </source>
</reference>
<dbReference type="InterPro" id="IPR019775">
    <property type="entry name" value="WD40_repeat_CS"/>
</dbReference>
<feature type="repeat" description="WD" evidence="3">
    <location>
        <begin position="117"/>
        <end position="158"/>
    </location>
</feature>
<protein>
    <recommendedName>
        <fullName evidence="7">WD40 repeat domain-containing protein</fullName>
    </recommendedName>
</protein>
<dbReference type="SUPFAM" id="SSF50978">
    <property type="entry name" value="WD40 repeat-like"/>
    <property type="match status" value="1"/>
</dbReference>
<dbReference type="InterPro" id="IPR036322">
    <property type="entry name" value="WD40_repeat_dom_sf"/>
</dbReference>
<dbReference type="RefSeq" id="WP_283760218.1">
    <property type="nucleotide sequence ID" value="NZ_JAQOSQ010000040.1"/>
</dbReference>
<dbReference type="Gene3D" id="2.130.10.10">
    <property type="entry name" value="YVTN repeat-like/Quinoprotein amine dehydrogenase"/>
    <property type="match status" value="1"/>
</dbReference>
<keyword evidence="6" id="KW-1185">Reference proteome</keyword>
<feature type="chain" id="PRO_5046902518" description="WD40 repeat domain-containing protein" evidence="4">
    <location>
        <begin position="20"/>
        <end position="308"/>
    </location>
</feature>
<proteinExistence type="predicted"/>
<gene>
    <name evidence="5" type="ORF">PMH09_20540</name>
</gene>
<dbReference type="PROSITE" id="PS00678">
    <property type="entry name" value="WD_REPEATS_1"/>
    <property type="match status" value="2"/>
</dbReference>
<evidence type="ECO:0000256" key="4">
    <source>
        <dbReference type="SAM" id="SignalP"/>
    </source>
</evidence>
<name>A0ABT7C2A0_9CYAN</name>
<dbReference type="InterPro" id="IPR020472">
    <property type="entry name" value="WD40_PAC1"/>
</dbReference>
<dbReference type="PROSITE" id="PS50082">
    <property type="entry name" value="WD_REPEATS_2"/>
    <property type="match status" value="3"/>
</dbReference>
<evidence type="ECO:0000256" key="3">
    <source>
        <dbReference type="PROSITE-ProRule" id="PRU00221"/>
    </source>
</evidence>
<keyword evidence="2" id="KW-0677">Repeat</keyword>
<keyword evidence="1 3" id="KW-0853">WD repeat</keyword>
<dbReference type="SMART" id="SM00320">
    <property type="entry name" value="WD40"/>
    <property type="match status" value="4"/>
</dbReference>
<evidence type="ECO:0008006" key="7">
    <source>
        <dbReference type="Google" id="ProtNLM"/>
    </source>
</evidence>
<dbReference type="PROSITE" id="PS50294">
    <property type="entry name" value="WD_REPEATS_REGION"/>
    <property type="match status" value="2"/>
</dbReference>
<dbReference type="PRINTS" id="PR00320">
    <property type="entry name" value="GPROTEINBRPT"/>
</dbReference>
<feature type="repeat" description="WD" evidence="3">
    <location>
        <begin position="165"/>
        <end position="199"/>
    </location>
</feature>
<dbReference type="Proteomes" id="UP001232992">
    <property type="component" value="Unassembled WGS sequence"/>
</dbReference>
<evidence type="ECO:0000313" key="6">
    <source>
        <dbReference type="Proteomes" id="UP001232992"/>
    </source>
</evidence>
<dbReference type="EMBL" id="JAQOSQ010000040">
    <property type="protein sequence ID" value="MDJ1185578.1"/>
    <property type="molecule type" value="Genomic_DNA"/>
</dbReference>